<dbReference type="InterPro" id="IPR038834">
    <property type="entry name" value="CCDC175"/>
</dbReference>
<protein>
    <submittedName>
        <fullName evidence="2">Myosin heavy chain, striated muscle-like</fullName>
    </submittedName>
</protein>
<feature type="coiled-coil region" evidence="1">
    <location>
        <begin position="135"/>
        <end position="236"/>
    </location>
</feature>
<dbReference type="EMBL" id="QNUK01000190">
    <property type="protein sequence ID" value="KAF5898717.1"/>
    <property type="molecule type" value="Genomic_DNA"/>
</dbReference>
<sequence>KQLRAGGVSFSQEASDHLSKIAEAIKELETCRKAVHEELEVETIETGKLRHQLMSQHDNIITEISAAVSAARDANAAELNQLQMEVVNIMQEVESMEKRQKLLEEQNVLLLPEQQLLNAAYIEVIKQLNSQLSEKADTQITLNETRNEIQSTREKIAQVHSARKDLQDNLIREKKIFKETKEMLEKQINEMLNAIQKQTKTNTEMHQELGVALAQLQKKEERADSLSDQISLLDRSMVRLKASQQKYEEQIKDGNLKSCELTKQKELREKELQELRETLNLQLFSLQENIRTVEREIEEEQKENSIRFEAISQISSFFRVQKEKEDNAMADHSSLNRELEKSKQRLDERFTSIAKYKLKIKEMEEEMKQLNEANRVTVKLFQKNLVDLEGRLEKEKNSRAALELDREELCVQIETLKEQHDDSIRKLCSATAIHKTRYSELAKEKLELQEHEAMSSLIAELTQQIATTEDECKQRENKYSEEIKQLNMEADSVARAQREQVKELKDQESVLSKVEALFEVEHSRNQALKQQTTDLETRKSHLELSMREVKERTAATLRTREDLKKELQTLREDHMELLSTQAEQIRAIERSVYEKGLMLEQVNMENSRLRLCIEQMKEDIVNARKEKETHTQEMCWMKEEVQSIYIRLVEAWITDKLATE</sequence>
<dbReference type="OrthoDB" id="10031759at2759"/>
<feature type="non-terminal residue" evidence="2">
    <location>
        <position position="1"/>
    </location>
</feature>
<dbReference type="PANTHER" id="PTHR35347:SF1">
    <property type="entry name" value="COILED-COIL DOMAIN-CONTAINING PROTEIN 175"/>
    <property type="match status" value="1"/>
</dbReference>
<feature type="coiled-coil region" evidence="1">
    <location>
        <begin position="546"/>
        <end position="633"/>
    </location>
</feature>
<evidence type="ECO:0000313" key="3">
    <source>
        <dbReference type="Proteomes" id="UP000727407"/>
    </source>
</evidence>
<dbReference type="Proteomes" id="UP000727407">
    <property type="component" value="Unassembled WGS sequence"/>
</dbReference>
<accession>A0A8J4UMD4</accession>
<evidence type="ECO:0000313" key="2">
    <source>
        <dbReference type="EMBL" id="KAF5898717.1"/>
    </source>
</evidence>
<evidence type="ECO:0000256" key="1">
    <source>
        <dbReference type="SAM" id="Coils"/>
    </source>
</evidence>
<gene>
    <name evidence="2" type="ORF">DAT39_011569</name>
</gene>
<keyword evidence="3" id="KW-1185">Reference proteome</keyword>
<feature type="coiled-coil region" evidence="1">
    <location>
        <begin position="451"/>
        <end position="507"/>
    </location>
</feature>
<reference evidence="2" key="1">
    <citation type="submission" date="2020-07" db="EMBL/GenBank/DDBJ databases">
        <title>Clarias magur genome sequencing, assembly and annotation.</title>
        <authorList>
            <person name="Kushwaha B."/>
            <person name="Kumar R."/>
            <person name="Das P."/>
            <person name="Joshi C.G."/>
            <person name="Kumar D."/>
            <person name="Nagpure N.S."/>
            <person name="Pandey M."/>
            <person name="Agarwal S."/>
            <person name="Srivastava S."/>
            <person name="Singh M."/>
            <person name="Sahoo L."/>
            <person name="Jayasankar P."/>
            <person name="Meher P.K."/>
            <person name="Koringa P.G."/>
            <person name="Iquebal M.A."/>
            <person name="Das S.P."/>
            <person name="Bit A."/>
            <person name="Patnaik S."/>
            <person name="Patel N."/>
            <person name="Shah T.M."/>
            <person name="Hinsu A."/>
            <person name="Jena J.K."/>
        </authorList>
    </citation>
    <scope>NUCLEOTIDE SEQUENCE</scope>
    <source>
        <strain evidence="2">CIFAMagur01</strain>
        <tissue evidence="2">Testis</tissue>
    </source>
</reference>
<dbReference type="AlphaFoldDB" id="A0A8J4UMD4"/>
<organism evidence="2 3">
    <name type="scientific">Clarias magur</name>
    <name type="common">Asian catfish</name>
    <name type="synonym">Macropteronotus magur</name>
    <dbReference type="NCBI Taxonomy" id="1594786"/>
    <lineage>
        <taxon>Eukaryota</taxon>
        <taxon>Metazoa</taxon>
        <taxon>Chordata</taxon>
        <taxon>Craniata</taxon>
        <taxon>Vertebrata</taxon>
        <taxon>Euteleostomi</taxon>
        <taxon>Actinopterygii</taxon>
        <taxon>Neopterygii</taxon>
        <taxon>Teleostei</taxon>
        <taxon>Ostariophysi</taxon>
        <taxon>Siluriformes</taxon>
        <taxon>Clariidae</taxon>
        <taxon>Clarias</taxon>
    </lineage>
</organism>
<feature type="coiled-coil region" evidence="1">
    <location>
        <begin position="269"/>
        <end position="419"/>
    </location>
</feature>
<feature type="coiled-coil region" evidence="1">
    <location>
        <begin position="79"/>
        <end position="106"/>
    </location>
</feature>
<keyword evidence="1" id="KW-0175">Coiled coil</keyword>
<dbReference type="PANTHER" id="PTHR35347">
    <property type="entry name" value="COILED-COIL DOMAIN-CONTAINING PROTEIN 175"/>
    <property type="match status" value="1"/>
</dbReference>
<name>A0A8J4UMD4_CLAMG</name>
<comment type="caution">
    <text evidence="2">The sequence shown here is derived from an EMBL/GenBank/DDBJ whole genome shotgun (WGS) entry which is preliminary data.</text>
</comment>
<feature type="non-terminal residue" evidence="2">
    <location>
        <position position="660"/>
    </location>
</feature>
<proteinExistence type="predicted"/>